<accession>A0A803P1V3</accession>
<organism evidence="1 2">
    <name type="scientific">Cannabis sativa</name>
    <name type="common">Hemp</name>
    <name type="synonym">Marijuana</name>
    <dbReference type="NCBI Taxonomy" id="3483"/>
    <lineage>
        <taxon>Eukaryota</taxon>
        <taxon>Viridiplantae</taxon>
        <taxon>Streptophyta</taxon>
        <taxon>Embryophyta</taxon>
        <taxon>Tracheophyta</taxon>
        <taxon>Spermatophyta</taxon>
        <taxon>Magnoliopsida</taxon>
        <taxon>eudicotyledons</taxon>
        <taxon>Gunneridae</taxon>
        <taxon>Pentapetalae</taxon>
        <taxon>rosids</taxon>
        <taxon>fabids</taxon>
        <taxon>Rosales</taxon>
        <taxon>Cannabaceae</taxon>
        <taxon>Cannabis</taxon>
    </lineage>
</organism>
<name>A0A803P1V3_CANSA</name>
<dbReference type="EnsemblPlants" id="evm.model.02.622">
    <property type="protein sequence ID" value="cds.evm.model.02.622"/>
    <property type="gene ID" value="evm.TU.02.622"/>
</dbReference>
<sequence length="95" mass="10811">MAMALENDVGISGFGYQSSKFLAMVTKEEMLATLTGMYRFGFRLGWIVLVSRWLGFNSTVKGLEGRERCLGGEVWVVRWWRCLGQKRIVVDDSLV</sequence>
<dbReference type="EMBL" id="UZAU01000127">
    <property type="status" value="NOT_ANNOTATED_CDS"/>
    <property type="molecule type" value="Genomic_DNA"/>
</dbReference>
<dbReference type="Gramene" id="evm.model.02.622">
    <property type="protein sequence ID" value="cds.evm.model.02.622"/>
    <property type="gene ID" value="evm.TU.02.622"/>
</dbReference>
<reference evidence="1" key="2">
    <citation type="submission" date="2021-03" db="UniProtKB">
        <authorList>
            <consortium name="EnsemblPlants"/>
        </authorList>
    </citation>
    <scope>IDENTIFICATION</scope>
</reference>
<keyword evidence="2" id="KW-1185">Reference proteome</keyword>
<protein>
    <submittedName>
        <fullName evidence="1">Uncharacterized protein</fullName>
    </submittedName>
</protein>
<dbReference type="AlphaFoldDB" id="A0A803P1V3"/>
<evidence type="ECO:0000313" key="1">
    <source>
        <dbReference type="EnsemblPlants" id="cds.evm.model.02.622"/>
    </source>
</evidence>
<dbReference type="Proteomes" id="UP000596661">
    <property type="component" value="Chromosome 2"/>
</dbReference>
<reference evidence="1" key="1">
    <citation type="submission" date="2018-11" db="EMBL/GenBank/DDBJ databases">
        <authorList>
            <person name="Grassa J C."/>
        </authorList>
    </citation>
    <scope>NUCLEOTIDE SEQUENCE [LARGE SCALE GENOMIC DNA]</scope>
</reference>
<evidence type="ECO:0000313" key="2">
    <source>
        <dbReference type="Proteomes" id="UP000596661"/>
    </source>
</evidence>
<proteinExistence type="predicted"/>